<gene>
    <name evidence="2" type="ORF">F5147DRAFT_834176</name>
</gene>
<feature type="region of interest" description="Disordered" evidence="1">
    <location>
        <begin position="15"/>
        <end position="36"/>
    </location>
</feature>
<feature type="compositionally biased region" description="Polar residues" evidence="1">
    <location>
        <begin position="98"/>
        <end position="115"/>
    </location>
</feature>
<feature type="compositionally biased region" description="Basic and acidic residues" evidence="1">
    <location>
        <begin position="120"/>
        <end position="132"/>
    </location>
</feature>
<evidence type="ECO:0000313" key="2">
    <source>
        <dbReference type="EMBL" id="KAG2116088.1"/>
    </source>
</evidence>
<accession>A0A9P7FFJ7</accession>
<evidence type="ECO:0000313" key="3">
    <source>
        <dbReference type="Proteomes" id="UP000823399"/>
    </source>
</evidence>
<feature type="compositionally biased region" description="Polar residues" evidence="1">
    <location>
        <begin position="17"/>
        <end position="34"/>
    </location>
</feature>
<dbReference type="AlphaFoldDB" id="A0A9P7FFJ7"/>
<reference evidence="2" key="1">
    <citation type="journal article" date="2020" name="New Phytol.">
        <title>Comparative genomics reveals dynamic genome evolution in host specialist ectomycorrhizal fungi.</title>
        <authorList>
            <person name="Lofgren L.A."/>
            <person name="Nguyen N.H."/>
            <person name="Vilgalys R."/>
            <person name="Ruytinx J."/>
            <person name="Liao H.L."/>
            <person name="Branco S."/>
            <person name="Kuo A."/>
            <person name="LaButti K."/>
            <person name="Lipzen A."/>
            <person name="Andreopoulos W."/>
            <person name="Pangilinan J."/>
            <person name="Riley R."/>
            <person name="Hundley H."/>
            <person name="Na H."/>
            <person name="Barry K."/>
            <person name="Grigoriev I.V."/>
            <person name="Stajich J.E."/>
            <person name="Kennedy P.G."/>
        </authorList>
    </citation>
    <scope>NUCLEOTIDE SEQUENCE</scope>
    <source>
        <strain evidence="2">FC423</strain>
    </source>
</reference>
<feature type="non-terminal residue" evidence="2">
    <location>
        <position position="258"/>
    </location>
</feature>
<dbReference type="Proteomes" id="UP000823399">
    <property type="component" value="Unassembled WGS sequence"/>
</dbReference>
<dbReference type="RefSeq" id="XP_041297467.1">
    <property type="nucleotide sequence ID" value="XM_041443898.1"/>
</dbReference>
<dbReference type="GeneID" id="64706157"/>
<dbReference type="OrthoDB" id="2666812at2759"/>
<sequence length="258" mass="28492">MYLNVDKELPLLPRYLSTPTGARSTPLAPSSTGGRVNMEPPYPTLVLEHFPSSAELALISSWHDATSARQVRFQRKSTPDDCLRSFPPPMSEAEKATLRTSCENDNTTPQKQRGLSTGKRPVDGQKFEEKRPKTSMPFRSQKFAPYEATAFTTPTRPAYAPVNQLAFTSAPTHSIDAPGDELDEASQALGIDMNDGGIYLTFDPDCRSSRGEAVLTFLSPIPDETYSPPIPQHRSLSEVQFGQRSAMPRVTSTRARMQ</sequence>
<dbReference type="EMBL" id="JABBWM010000007">
    <property type="protein sequence ID" value="KAG2116088.1"/>
    <property type="molecule type" value="Genomic_DNA"/>
</dbReference>
<feature type="region of interest" description="Disordered" evidence="1">
    <location>
        <begin position="73"/>
        <end position="134"/>
    </location>
</feature>
<evidence type="ECO:0000256" key="1">
    <source>
        <dbReference type="SAM" id="MobiDB-lite"/>
    </source>
</evidence>
<proteinExistence type="predicted"/>
<protein>
    <submittedName>
        <fullName evidence="2">Uncharacterized protein</fullName>
    </submittedName>
</protein>
<organism evidence="2 3">
    <name type="scientific">Suillus discolor</name>
    <dbReference type="NCBI Taxonomy" id="1912936"/>
    <lineage>
        <taxon>Eukaryota</taxon>
        <taxon>Fungi</taxon>
        <taxon>Dikarya</taxon>
        <taxon>Basidiomycota</taxon>
        <taxon>Agaricomycotina</taxon>
        <taxon>Agaricomycetes</taxon>
        <taxon>Agaricomycetidae</taxon>
        <taxon>Boletales</taxon>
        <taxon>Suillineae</taxon>
        <taxon>Suillaceae</taxon>
        <taxon>Suillus</taxon>
    </lineage>
</organism>
<keyword evidence="3" id="KW-1185">Reference proteome</keyword>
<name>A0A9P7FFJ7_9AGAM</name>
<comment type="caution">
    <text evidence="2">The sequence shown here is derived from an EMBL/GenBank/DDBJ whole genome shotgun (WGS) entry which is preliminary data.</text>
</comment>